<dbReference type="GeneID" id="110090679"/>
<dbReference type="PROSITE" id="PS00284">
    <property type="entry name" value="SERPIN"/>
    <property type="match status" value="1"/>
</dbReference>
<evidence type="ECO:0000313" key="4">
    <source>
        <dbReference type="Proteomes" id="UP001652642"/>
    </source>
</evidence>
<name>A0A6J0VCU2_9SAUR</name>
<keyword evidence="4" id="KW-1185">Reference proteome</keyword>
<dbReference type="InterPro" id="IPR023796">
    <property type="entry name" value="Serpin_dom"/>
</dbReference>
<keyword evidence="2" id="KW-0732">Signal</keyword>
<dbReference type="SUPFAM" id="SSF56574">
    <property type="entry name" value="Serpins"/>
    <property type="match status" value="1"/>
</dbReference>
<proteinExistence type="inferred from homology"/>
<dbReference type="RefSeq" id="XP_020670073.2">
    <property type="nucleotide sequence ID" value="XM_020814414.2"/>
</dbReference>
<organism evidence="4 5">
    <name type="scientific">Pogona vitticeps</name>
    <name type="common">central bearded dragon</name>
    <dbReference type="NCBI Taxonomy" id="103695"/>
    <lineage>
        <taxon>Eukaryota</taxon>
        <taxon>Metazoa</taxon>
        <taxon>Chordata</taxon>
        <taxon>Craniata</taxon>
        <taxon>Vertebrata</taxon>
        <taxon>Euteleostomi</taxon>
        <taxon>Lepidosauria</taxon>
        <taxon>Squamata</taxon>
        <taxon>Bifurcata</taxon>
        <taxon>Unidentata</taxon>
        <taxon>Episquamata</taxon>
        <taxon>Toxicofera</taxon>
        <taxon>Iguania</taxon>
        <taxon>Acrodonta</taxon>
        <taxon>Agamidae</taxon>
        <taxon>Amphibolurinae</taxon>
        <taxon>Pogona</taxon>
    </lineage>
</organism>
<dbReference type="CTD" id="51156"/>
<dbReference type="InterPro" id="IPR036186">
    <property type="entry name" value="Serpin_sf"/>
</dbReference>
<dbReference type="SMART" id="SM00093">
    <property type="entry name" value="SERPIN"/>
    <property type="match status" value="1"/>
</dbReference>
<dbReference type="GO" id="GO:0005615">
    <property type="term" value="C:extracellular space"/>
    <property type="evidence" value="ECO:0007669"/>
    <property type="project" value="InterPro"/>
</dbReference>
<evidence type="ECO:0000256" key="1">
    <source>
        <dbReference type="RuleBase" id="RU000411"/>
    </source>
</evidence>
<gene>
    <name evidence="5" type="primary">SERPINA10</name>
</gene>
<comment type="similarity">
    <text evidence="1">Belongs to the serpin family.</text>
</comment>
<dbReference type="Gene3D" id="2.30.39.10">
    <property type="entry name" value="Alpha-1-antitrypsin, domain 1"/>
    <property type="match status" value="1"/>
</dbReference>
<dbReference type="InterPro" id="IPR023795">
    <property type="entry name" value="Serpin_CS"/>
</dbReference>
<dbReference type="Gene3D" id="3.30.497.10">
    <property type="entry name" value="Antithrombin, subunit I, domain 2"/>
    <property type="match status" value="1"/>
</dbReference>
<protein>
    <submittedName>
        <fullName evidence="5">Protein Z-dependent protease inhibitor</fullName>
    </submittedName>
</protein>
<dbReference type="InterPro" id="IPR042178">
    <property type="entry name" value="Serpin_sf_1"/>
</dbReference>
<evidence type="ECO:0000313" key="5">
    <source>
        <dbReference type="RefSeq" id="XP_020670073.2"/>
    </source>
</evidence>
<dbReference type="InterPro" id="IPR000215">
    <property type="entry name" value="Serpin_fam"/>
</dbReference>
<dbReference type="PANTHER" id="PTHR11461">
    <property type="entry name" value="SERINE PROTEASE INHIBITOR, SERPIN"/>
    <property type="match status" value="1"/>
</dbReference>
<dbReference type="InParanoid" id="A0A6J0VCU2"/>
<dbReference type="PANTHER" id="PTHR11461:SF191">
    <property type="entry name" value="PROTEIN Z-DEPENDENT PROTEASE INHIBITOR"/>
    <property type="match status" value="1"/>
</dbReference>
<dbReference type="GO" id="GO:0004867">
    <property type="term" value="F:serine-type endopeptidase inhibitor activity"/>
    <property type="evidence" value="ECO:0007669"/>
    <property type="project" value="InterPro"/>
</dbReference>
<accession>A0A6J0VCU2</accession>
<dbReference type="AlphaFoldDB" id="A0A6J0VCU2"/>
<feature type="domain" description="Serpin" evidence="3">
    <location>
        <begin position="76"/>
        <end position="431"/>
    </location>
</feature>
<dbReference type="OrthoDB" id="10063692at2759"/>
<dbReference type="InterPro" id="IPR033835">
    <property type="entry name" value="PZI_serpin_dom"/>
</dbReference>
<dbReference type="Pfam" id="PF00079">
    <property type="entry name" value="Serpin"/>
    <property type="match status" value="1"/>
</dbReference>
<reference evidence="4" key="1">
    <citation type="submission" date="2025-05" db="UniProtKB">
        <authorList>
            <consortium name="RefSeq"/>
        </authorList>
    </citation>
    <scope>NUCLEOTIDE SEQUENCE [LARGE SCALE GENOMIC DNA]</scope>
</reference>
<dbReference type="Proteomes" id="UP001652642">
    <property type="component" value="Chromosome 1"/>
</dbReference>
<dbReference type="InterPro" id="IPR042185">
    <property type="entry name" value="Serpin_sf_2"/>
</dbReference>
<dbReference type="CDD" id="cd02055">
    <property type="entry name" value="serpinA10_PZI"/>
    <property type="match status" value="1"/>
</dbReference>
<evidence type="ECO:0000259" key="3">
    <source>
        <dbReference type="SMART" id="SM00093"/>
    </source>
</evidence>
<dbReference type="KEGG" id="pvt:110090679"/>
<sequence>MKPDFFLVFVELCVIVHLSYGKAEIGTQQSVLFDLSPFNETTKPSPCSAVSDQPKERPMSAFSMHNFTKLNTNFGFNLYRKISLRHDKNVFFSPLSLSFALAVFLLASKGETQNQIVQSLNLPILNGKEHHFPALFQQLRVNITQNKEFRLSENSFCFIQKDFQIKEVFHNLSKQYFDMEYLTVDFNNSSLAKSLINEHIRQKTRGKIHALFDAFDQDAKIILVNHILFQGTWLRPFSTKFTEPQTFYIDNYRTVRVPMMFKTDRVAATFDKNLRCVVLKLPYRGSAHMLIAMPGKNADYMSLEDHLTNELVESWLKTMEIRKRDIYFPKFKLDQTYHMDRLLQDLGIKDLFSYKADLSQLTDERYVKLSQVLQRAVIEVDEIGTEAAAATGSEIMAYSLPPTIRVNRPFLFMIYEEMSNALLFVGRVINPTEL</sequence>
<reference evidence="5" key="2">
    <citation type="submission" date="2025-08" db="UniProtKB">
        <authorList>
            <consortium name="RefSeq"/>
        </authorList>
    </citation>
    <scope>IDENTIFICATION</scope>
</reference>
<feature type="chain" id="PRO_5047353875" evidence="2">
    <location>
        <begin position="22"/>
        <end position="434"/>
    </location>
</feature>
<dbReference type="GO" id="GO:0007596">
    <property type="term" value="P:blood coagulation"/>
    <property type="evidence" value="ECO:0007669"/>
    <property type="project" value="InterPro"/>
</dbReference>
<keyword evidence="5" id="KW-0646">Protease inhibitor</keyword>
<feature type="signal peptide" evidence="2">
    <location>
        <begin position="1"/>
        <end position="21"/>
    </location>
</feature>
<evidence type="ECO:0000256" key="2">
    <source>
        <dbReference type="SAM" id="SignalP"/>
    </source>
</evidence>